<dbReference type="InterPro" id="IPR000871">
    <property type="entry name" value="Beta-lactam_class-A"/>
</dbReference>
<protein>
    <submittedName>
        <fullName evidence="3">Class A beta-lactamase</fullName>
    </submittedName>
</protein>
<dbReference type="Gene3D" id="3.40.710.10">
    <property type="entry name" value="DD-peptidase/beta-lactamase superfamily"/>
    <property type="match status" value="1"/>
</dbReference>
<dbReference type="InterPro" id="IPR012338">
    <property type="entry name" value="Beta-lactam/transpept-like"/>
</dbReference>
<accession>A0ABY3RT02</accession>
<dbReference type="PANTHER" id="PTHR35333">
    <property type="entry name" value="BETA-LACTAMASE"/>
    <property type="match status" value="1"/>
</dbReference>
<feature type="compositionally biased region" description="Basic residues" evidence="1">
    <location>
        <begin position="13"/>
        <end position="30"/>
    </location>
</feature>
<dbReference type="Pfam" id="PF13354">
    <property type="entry name" value="Beta-lactamase2"/>
    <property type="match status" value="1"/>
</dbReference>
<dbReference type="SUPFAM" id="SSF56601">
    <property type="entry name" value="beta-lactamase/transpeptidase-like"/>
    <property type="match status" value="1"/>
</dbReference>
<gene>
    <name evidence="3" type="primary">bla</name>
    <name evidence="3" type="ORF">K8F61_03025</name>
</gene>
<evidence type="ECO:0000313" key="4">
    <source>
        <dbReference type="Proteomes" id="UP001199642"/>
    </source>
</evidence>
<feature type="domain" description="Beta-lactamase class A catalytic" evidence="2">
    <location>
        <begin position="149"/>
        <end position="353"/>
    </location>
</feature>
<dbReference type="NCBIfam" id="NF033103">
    <property type="entry name" value="bla_class_A"/>
    <property type="match status" value="1"/>
</dbReference>
<evidence type="ECO:0000259" key="2">
    <source>
        <dbReference type="Pfam" id="PF13354"/>
    </source>
</evidence>
<dbReference type="PANTHER" id="PTHR35333:SF3">
    <property type="entry name" value="BETA-LACTAMASE-TYPE TRANSPEPTIDASE FOLD CONTAINING PROTEIN"/>
    <property type="match status" value="1"/>
</dbReference>
<dbReference type="EMBL" id="CP082781">
    <property type="protein sequence ID" value="UGS27198.1"/>
    <property type="molecule type" value="Genomic_DNA"/>
</dbReference>
<name>A0ABY3RT02_9MICO</name>
<reference evidence="3 4" key="1">
    <citation type="submission" date="2023-01" db="EMBL/GenBank/DDBJ databases">
        <title>Characterization of estradiol degrading bacteria Microbacterium sp. MZT7 and reveal degrading genes through genome analysis.</title>
        <authorList>
            <person name="Hao P."/>
            <person name="Gao Y."/>
        </authorList>
    </citation>
    <scope>NUCLEOTIDE SEQUENCE [LARGE SCALE GENOMIC DNA]</scope>
    <source>
        <strain evidence="3 4">MZT7</strain>
    </source>
</reference>
<sequence length="379" mass="40731">MLVAERALARTLRPGRPHCRAPSHRRRRPRISGASPEELAAQAHQMADAICPAYPARHNPFNDGIVAVGVPSHDRGVEKRHGTLSRRGFLTGGVLTAGILVLGGCEARKADDGPGANATRSATAALSRLERATGRRIGVAAGAGGAPRIVHRGEDLFPLCSLFKTLVVTELLSAHSYDETFWAQQIPVGAADLVENSPITREHVSMALSVTDLADAALRYSDNTAGNLLLRLIGGPAGLTTAMKRRGAEQTRLDRWEPELNEAIPGDHRDSSTPLDLFKLFGDALEGRSLNQWATARLREWMLRNTTSGARLRRGVPSSAEVADKTGAGAYGVVNDAGTVWEGEDVLTMVIMTRSEDPEAANDDGIVRRAAEIVWRARS</sequence>
<evidence type="ECO:0000256" key="1">
    <source>
        <dbReference type="SAM" id="MobiDB-lite"/>
    </source>
</evidence>
<evidence type="ECO:0000313" key="3">
    <source>
        <dbReference type="EMBL" id="UGS27198.1"/>
    </source>
</evidence>
<organism evidence="3 4">
    <name type="scientific">Microbacterium resistens</name>
    <dbReference type="NCBI Taxonomy" id="156977"/>
    <lineage>
        <taxon>Bacteria</taxon>
        <taxon>Bacillati</taxon>
        <taxon>Actinomycetota</taxon>
        <taxon>Actinomycetes</taxon>
        <taxon>Micrococcales</taxon>
        <taxon>Microbacteriaceae</taxon>
        <taxon>Microbacterium</taxon>
    </lineage>
</organism>
<dbReference type="Proteomes" id="UP001199642">
    <property type="component" value="Chromosome"/>
</dbReference>
<feature type="region of interest" description="Disordered" evidence="1">
    <location>
        <begin position="12"/>
        <end position="35"/>
    </location>
</feature>
<proteinExistence type="predicted"/>
<dbReference type="InterPro" id="IPR045155">
    <property type="entry name" value="Beta-lactam_cat"/>
</dbReference>
<dbReference type="RefSeq" id="WP_231820629.1">
    <property type="nucleotide sequence ID" value="NZ_CP082781.1"/>
</dbReference>
<keyword evidence="4" id="KW-1185">Reference proteome</keyword>
<dbReference type="PRINTS" id="PR00118">
    <property type="entry name" value="BLACTAMASEA"/>
</dbReference>